<name>A0AAW0DIS6_9AGAR</name>
<proteinExistence type="predicted"/>
<accession>A0AAW0DIS6</accession>
<comment type="caution">
    <text evidence="1">The sequence shown here is derived from an EMBL/GenBank/DDBJ whole genome shotgun (WGS) entry which is preliminary data.</text>
</comment>
<dbReference type="EMBL" id="JAYKXP010000013">
    <property type="protein sequence ID" value="KAK7051380.1"/>
    <property type="molecule type" value="Genomic_DNA"/>
</dbReference>
<protein>
    <submittedName>
        <fullName evidence="1">Uncharacterized protein</fullName>
    </submittedName>
</protein>
<sequence>MSLYTRSITHGLIKPARLNFVRSLVHHDRGRPSRIVSTLLLSQIRPVDFIDISRTKRPRIGILPNLFATHDLHYFTDNNRKNVDFPPNAKGFLYLHSPGPHAPLSLFSLRFRICESAEEGRDGGGRDLMLPNGTEPWEKSMKWMLRHGFVEGLVESGVIASPPVLEDPIYDTLFRRKHKTIVYKPGQTFSIPLSPAKKTDCYSLFVVGEGEVVPLRIGGWRAFTAMLNIKDELTVYVHLTLSRFQHTPKDLIQICLSEDATSELKKGTVLPYLKVMGHNIMQPVGTPNGEDPLQSANRILRNQGEVMHSKIEARRSSRL</sequence>
<reference evidence="1 2" key="1">
    <citation type="submission" date="2024-01" db="EMBL/GenBank/DDBJ databases">
        <title>A draft genome for a cacao thread blight-causing isolate of Paramarasmius palmivorus.</title>
        <authorList>
            <person name="Baruah I.K."/>
            <person name="Bukari Y."/>
            <person name="Amoako-Attah I."/>
            <person name="Meinhardt L.W."/>
            <person name="Bailey B.A."/>
            <person name="Cohen S.P."/>
        </authorList>
    </citation>
    <scope>NUCLEOTIDE SEQUENCE [LARGE SCALE GENOMIC DNA]</scope>
    <source>
        <strain evidence="1 2">GH-12</strain>
    </source>
</reference>
<dbReference type="AlphaFoldDB" id="A0AAW0DIS6"/>
<gene>
    <name evidence="1" type="ORF">VNI00_004880</name>
</gene>
<evidence type="ECO:0000313" key="1">
    <source>
        <dbReference type="EMBL" id="KAK7051380.1"/>
    </source>
</evidence>
<keyword evidence="2" id="KW-1185">Reference proteome</keyword>
<evidence type="ECO:0000313" key="2">
    <source>
        <dbReference type="Proteomes" id="UP001383192"/>
    </source>
</evidence>
<organism evidence="1 2">
    <name type="scientific">Paramarasmius palmivorus</name>
    <dbReference type="NCBI Taxonomy" id="297713"/>
    <lineage>
        <taxon>Eukaryota</taxon>
        <taxon>Fungi</taxon>
        <taxon>Dikarya</taxon>
        <taxon>Basidiomycota</taxon>
        <taxon>Agaricomycotina</taxon>
        <taxon>Agaricomycetes</taxon>
        <taxon>Agaricomycetidae</taxon>
        <taxon>Agaricales</taxon>
        <taxon>Marasmiineae</taxon>
        <taxon>Marasmiaceae</taxon>
        <taxon>Paramarasmius</taxon>
    </lineage>
</organism>
<dbReference type="Proteomes" id="UP001383192">
    <property type="component" value="Unassembled WGS sequence"/>
</dbReference>